<accession>A0A0F9H3H1</accession>
<organism evidence="2">
    <name type="scientific">marine sediment metagenome</name>
    <dbReference type="NCBI Taxonomy" id="412755"/>
    <lineage>
        <taxon>unclassified sequences</taxon>
        <taxon>metagenomes</taxon>
        <taxon>ecological metagenomes</taxon>
    </lineage>
</organism>
<name>A0A0F9H3H1_9ZZZZ</name>
<evidence type="ECO:0000256" key="1">
    <source>
        <dbReference type="SAM" id="MobiDB-lite"/>
    </source>
</evidence>
<feature type="compositionally biased region" description="Basic and acidic residues" evidence="1">
    <location>
        <begin position="42"/>
        <end position="51"/>
    </location>
</feature>
<feature type="compositionally biased region" description="Basic residues" evidence="1">
    <location>
        <begin position="52"/>
        <end position="65"/>
    </location>
</feature>
<dbReference type="AlphaFoldDB" id="A0A0F9H3H1"/>
<protein>
    <submittedName>
        <fullName evidence="2">Uncharacterized protein</fullName>
    </submittedName>
</protein>
<gene>
    <name evidence="2" type="ORF">LCGC14_1752080</name>
</gene>
<proteinExistence type="predicted"/>
<feature type="region of interest" description="Disordered" evidence="1">
    <location>
        <begin position="42"/>
        <end position="65"/>
    </location>
</feature>
<comment type="caution">
    <text evidence="2">The sequence shown here is derived from an EMBL/GenBank/DDBJ whole genome shotgun (WGS) entry which is preliminary data.</text>
</comment>
<reference evidence="2" key="1">
    <citation type="journal article" date="2015" name="Nature">
        <title>Complex archaea that bridge the gap between prokaryotes and eukaryotes.</title>
        <authorList>
            <person name="Spang A."/>
            <person name="Saw J.H."/>
            <person name="Jorgensen S.L."/>
            <person name="Zaremba-Niedzwiedzka K."/>
            <person name="Martijn J."/>
            <person name="Lind A.E."/>
            <person name="van Eijk R."/>
            <person name="Schleper C."/>
            <person name="Guy L."/>
            <person name="Ettema T.J."/>
        </authorList>
    </citation>
    <scope>NUCLEOTIDE SEQUENCE</scope>
</reference>
<dbReference type="EMBL" id="LAZR01016172">
    <property type="protein sequence ID" value="KKM05639.1"/>
    <property type="molecule type" value="Genomic_DNA"/>
</dbReference>
<sequence length="126" mass="14489">MKTCGKCEIEKSESKFSKRSSSVDGLQYYCKECNQTYFQTEAGKKAHSRSDTKRRKKFPEKAKAHHTVNDAIRGGYLQRPKICESCGRFADIEGHHPDYSKPLEVDWLCRPCHVKEHADLVLTPEI</sequence>
<evidence type="ECO:0000313" key="2">
    <source>
        <dbReference type="EMBL" id="KKM05639.1"/>
    </source>
</evidence>